<name>A0AAV0HLP5_9ROSI</name>
<accession>A0AAV0HLP5</accession>
<organism evidence="2 3">
    <name type="scientific">Linum tenue</name>
    <dbReference type="NCBI Taxonomy" id="586396"/>
    <lineage>
        <taxon>Eukaryota</taxon>
        <taxon>Viridiplantae</taxon>
        <taxon>Streptophyta</taxon>
        <taxon>Embryophyta</taxon>
        <taxon>Tracheophyta</taxon>
        <taxon>Spermatophyta</taxon>
        <taxon>Magnoliopsida</taxon>
        <taxon>eudicotyledons</taxon>
        <taxon>Gunneridae</taxon>
        <taxon>Pentapetalae</taxon>
        <taxon>rosids</taxon>
        <taxon>fabids</taxon>
        <taxon>Malpighiales</taxon>
        <taxon>Linaceae</taxon>
        <taxon>Linum</taxon>
    </lineage>
</organism>
<sequence>MEPHLQLHQLHLLEMRHRARHPGGHPPPRQAHDPLPPRRRHPRHPSQDPLRHPPHAPPRPLRILCRRQSQRRRRRGRSRRTPPAGQPAERDSVPDGHAGPDPPQALAPRQQVVRQRRSDAVPDRPRGHVLGLRRRPAGSQRVLQRRHGQRRTPRHHGAGQRVPRGVRGDGVACGRRRRDGDGGQGDRGSVPGAGVHGAGFAARGGWVARGREFDVCWWGHVRGYPRCRLRPFEGIV</sequence>
<evidence type="ECO:0000313" key="2">
    <source>
        <dbReference type="EMBL" id="CAI0385389.1"/>
    </source>
</evidence>
<feature type="region of interest" description="Disordered" evidence="1">
    <location>
        <begin position="19"/>
        <end position="198"/>
    </location>
</feature>
<evidence type="ECO:0000313" key="3">
    <source>
        <dbReference type="Proteomes" id="UP001154282"/>
    </source>
</evidence>
<comment type="caution">
    <text evidence="2">The sequence shown here is derived from an EMBL/GenBank/DDBJ whole genome shotgun (WGS) entry which is preliminary data.</text>
</comment>
<dbReference type="AlphaFoldDB" id="A0AAV0HLP5"/>
<evidence type="ECO:0000256" key="1">
    <source>
        <dbReference type="SAM" id="MobiDB-lite"/>
    </source>
</evidence>
<gene>
    <name evidence="2" type="ORF">LITE_LOCUS4772</name>
</gene>
<proteinExistence type="predicted"/>
<dbReference type="Proteomes" id="UP001154282">
    <property type="component" value="Unassembled WGS sequence"/>
</dbReference>
<feature type="compositionally biased region" description="Basic residues" evidence="1">
    <location>
        <begin position="64"/>
        <end position="80"/>
    </location>
</feature>
<dbReference type="EMBL" id="CAMGYJ010000002">
    <property type="protein sequence ID" value="CAI0385389.1"/>
    <property type="molecule type" value="Genomic_DNA"/>
</dbReference>
<protein>
    <submittedName>
        <fullName evidence="2">Uncharacterized protein</fullName>
    </submittedName>
</protein>
<reference evidence="2" key="1">
    <citation type="submission" date="2022-08" db="EMBL/GenBank/DDBJ databases">
        <authorList>
            <person name="Gutierrez-Valencia J."/>
        </authorList>
    </citation>
    <scope>NUCLEOTIDE SEQUENCE</scope>
</reference>
<keyword evidence="3" id="KW-1185">Reference proteome</keyword>
<feature type="compositionally biased region" description="Basic residues" evidence="1">
    <location>
        <begin position="143"/>
        <end position="158"/>
    </location>
</feature>
<feature type="compositionally biased region" description="Basic and acidic residues" evidence="1">
    <location>
        <begin position="116"/>
        <end position="126"/>
    </location>
</feature>